<comment type="caution">
    <text evidence="5">The sequence shown here is derived from an EMBL/GenBank/DDBJ whole genome shotgun (WGS) entry which is preliminary data.</text>
</comment>
<proteinExistence type="predicted"/>
<dbReference type="InterPro" id="IPR003609">
    <property type="entry name" value="Pan_app"/>
</dbReference>
<evidence type="ECO:0000256" key="1">
    <source>
        <dbReference type="ARBA" id="ARBA00022737"/>
    </source>
</evidence>
<accession>A0A6A5AUV6</accession>
<dbReference type="Gene3D" id="3.50.4.10">
    <property type="entry name" value="Hepatocyte Growth Factor"/>
    <property type="match status" value="1"/>
</dbReference>
<organism evidence="5 6">
    <name type="scientific">Aphanomyces astaci</name>
    <name type="common">Crayfish plague agent</name>
    <dbReference type="NCBI Taxonomy" id="112090"/>
    <lineage>
        <taxon>Eukaryota</taxon>
        <taxon>Sar</taxon>
        <taxon>Stramenopiles</taxon>
        <taxon>Oomycota</taxon>
        <taxon>Saprolegniomycetes</taxon>
        <taxon>Saprolegniales</taxon>
        <taxon>Verrucalvaceae</taxon>
        <taxon>Aphanomyces</taxon>
    </lineage>
</organism>
<dbReference type="SMART" id="SM00223">
    <property type="entry name" value="APPLE"/>
    <property type="match status" value="1"/>
</dbReference>
<feature type="domain" description="Apple" evidence="4">
    <location>
        <begin position="26"/>
        <end position="96"/>
    </location>
</feature>
<keyword evidence="3" id="KW-0732">Signal</keyword>
<evidence type="ECO:0000259" key="4">
    <source>
        <dbReference type="PROSITE" id="PS50948"/>
    </source>
</evidence>
<feature type="chain" id="PRO_5025631013" description="Apple domain-containing protein" evidence="3">
    <location>
        <begin position="24"/>
        <end position="97"/>
    </location>
</feature>
<dbReference type="GO" id="GO:0006508">
    <property type="term" value="P:proteolysis"/>
    <property type="evidence" value="ECO:0007669"/>
    <property type="project" value="InterPro"/>
</dbReference>
<dbReference type="AlphaFoldDB" id="A0A6A5AUV6"/>
<dbReference type="EMBL" id="VJMI01001413">
    <property type="protein sequence ID" value="KAF0775537.1"/>
    <property type="molecule type" value="Genomic_DNA"/>
</dbReference>
<evidence type="ECO:0000256" key="2">
    <source>
        <dbReference type="ARBA" id="ARBA00023157"/>
    </source>
</evidence>
<name>A0A6A5AUV6_APHAT</name>
<keyword evidence="2" id="KW-1015">Disulfide bond</keyword>
<dbReference type="PROSITE" id="PS50948">
    <property type="entry name" value="PAN"/>
    <property type="match status" value="1"/>
</dbReference>
<keyword evidence="1" id="KW-0677">Repeat</keyword>
<evidence type="ECO:0000313" key="6">
    <source>
        <dbReference type="Proteomes" id="UP000469452"/>
    </source>
</evidence>
<sequence>MVSTRAMLRILFVVAVTTTSAQANTCSAIPNVDFEGNDISTTDRANPGKCCGDCQATPGCTAFNWYDGVCFLKSAQGASLSLPGGVSGVVLKATPAP</sequence>
<dbReference type="GO" id="GO:0005576">
    <property type="term" value="C:extracellular region"/>
    <property type="evidence" value="ECO:0007669"/>
    <property type="project" value="InterPro"/>
</dbReference>
<dbReference type="Pfam" id="PF00024">
    <property type="entry name" value="PAN_1"/>
    <property type="match status" value="1"/>
</dbReference>
<evidence type="ECO:0000313" key="5">
    <source>
        <dbReference type="EMBL" id="KAF0775537.1"/>
    </source>
</evidence>
<protein>
    <recommendedName>
        <fullName evidence="4">Apple domain-containing protein</fullName>
    </recommendedName>
</protein>
<dbReference type="CDD" id="cd01100">
    <property type="entry name" value="APPLE_Factor_XI_like"/>
    <property type="match status" value="1"/>
</dbReference>
<dbReference type="Proteomes" id="UP000469452">
    <property type="component" value="Unassembled WGS sequence"/>
</dbReference>
<feature type="non-terminal residue" evidence="5">
    <location>
        <position position="97"/>
    </location>
</feature>
<reference evidence="5 6" key="1">
    <citation type="submission" date="2019-06" db="EMBL/GenBank/DDBJ databases">
        <title>Genomics analysis of Aphanomyces spp. identifies a new class of oomycete effector associated with host adaptation.</title>
        <authorList>
            <person name="Gaulin E."/>
        </authorList>
    </citation>
    <scope>NUCLEOTIDE SEQUENCE [LARGE SCALE GENOMIC DNA]</scope>
    <source>
        <strain evidence="5 6">E</strain>
    </source>
</reference>
<evidence type="ECO:0000256" key="3">
    <source>
        <dbReference type="SAM" id="SignalP"/>
    </source>
</evidence>
<dbReference type="InterPro" id="IPR000177">
    <property type="entry name" value="Apple"/>
</dbReference>
<feature type="signal peptide" evidence="3">
    <location>
        <begin position="1"/>
        <end position="23"/>
    </location>
</feature>
<dbReference type="SUPFAM" id="SSF57414">
    <property type="entry name" value="Hairpin loop containing domain-like"/>
    <property type="match status" value="1"/>
</dbReference>
<gene>
    <name evidence="5" type="ORF">AaE_000763</name>
</gene>